<proteinExistence type="predicted"/>
<gene>
    <name evidence="2" type="ORF">ABFW12_22920</name>
</gene>
<reference evidence="2 3" key="1">
    <citation type="submission" date="2024-04" db="EMBL/GenBank/DDBJ databases">
        <title>Genomic Markers of Mycobacteria.</title>
        <authorList>
            <person name="Soliman M.S."/>
            <person name="Elkholy A."/>
            <person name="Soliman N.S."/>
            <person name="Abbas A."/>
            <person name="Khayrat S."/>
            <person name="Shawky S."/>
        </authorList>
    </citation>
    <scope>NUCLEOTIDE SEQUENCE [LARGE SCALE GENOMIC DNA]</scope>
    <source>
        <strain evidence="2 3">Egy-CU-AM5</strain>
    </source>
</reference>
<evidence type="ECO:0000313" key="3">
    <source>
        <dbReference type="Proteomes" id="UP001558474"/>
    </source>
</evidence>
<feature type="compositionally biased region" description="Basic and acidic residues" evidence="1">
    <location>
        <begin position="15"/>
        <end position="24"/>
    </location>
</feature>
<protein>
    <recommendedName>
        <fullName evidence="4">Terminase</fullName>
    </recommendedName>
</protein>
<sequence>MSDTIEKPPPPPADLAKDGRKDGPGRQLWKSIVSKYVLRPDERRILHAACRCDDAIAELRRKKAELEANPQYADMLVRGSMGQRIENPLRARATKILDDIQRQDAALAGHLAKLKLPEDPSGATSGQEQPRAVGARAAAQSRWGKTG</sequence>
<comment type="caution">
    <text evidence="2">The sequence shown here is derived from an EMBL/GenBank/DDBJ whole genome shotgun (WGS) entry which is preliminary data.</text>
</comment>
<dbReference type="RefSeq" id="WP_368573783.1">
    <property type="nucleotide sequence ID" value="NZ_JBDLOU010000058.1"/>
</dbReference>
<dbReference type="Proteomes" id="UP001558474">
    <property type="component" value="Unassembled WGS sequence"/>
</dbReference>
<evidence type="ECO:0008006" key="4">
    <source>
        <dbReference type="Google" id="ProtNLM"/>
    </source>
</evidence>
<evidence type="ECO:0000313" key="2">
    <source>
        <dbReference type="EMBL" id="MEX3741084.1"/>
    </source>
</evidence>
<feature type="region of interest" description="Disordered" evidence="1">
    <location>
        <begin position="115"/>
        <end position="147"/>
    </location>
</feature>
<feature type="region of interest" description="Disordered" evidence="1">
    <location>
        <begin position="1"/>
        <end position="26"/>
    </location>
</feature>
<organism evidence="2 3">
    <name type="scientific">Mycolicibacterium porcinum</name>
    <dbReference type="NCBI Taxonomy" id="39693"/>
    <lineage>
        <taxon>Bacteria</taxon>
        <taxon>Bacillati</taxon>
        <taxon>Actinomycetota</taxon>
        <taxon>Actinomycetes</taxon>
        <taxon>Mycobacteriales</taxon>
        <taxon>Mycobacteriaceae</taxon>
        <taxon>Mycolicibacterium</taxon>
    </lineage>
</organism>
<accession>A0ABV3VMT9</accession>
<evidence type="ECO:0000256" key="1">
    <source>
        <dbReference type="SAM" id="MobiDB-lite"/>
    </source>
</evidence>
<name>A0ABV3VMT9_9MYCO</name>
<dbReference type="EMBL" id="JBDLOU010000058">
    <property type="protein sequence ID" value="MEX3741084.1"/>
    <property type="molecule type" value="Genomic_DNA"/>
</dbReference>
<keyword evidence="3" id="KW-1185">Reference proteome</keyword>